<dbReference type="STRING" id="1230905.A0A1G4KES9"/>
<dbReference type="Pfam" id="PF17306">
    <property type="entry name" value="DUF5355"/>
    <property type="match status" value="1"/>
</dbReference>
<evidence type="ECO:0000313" key="2">
    <source>
        <dbReference type="Proteomes" id="UP000191024"/>
    </source>
</evidence>
<sequence>MITVARVPLHFPQDPSFTPELDLLRRDAENALFGSTNSSLTSQLDILHRFADALLQQYQSFENSQFLATSVSCAIINMASVCQKLSEQLLHKAYREDSREAWARSGSYNKKSIGLLQFLMHERISETAGQLEIIQTCLRCWSISQQLGLVLLSIAKLKSQVYNFSDGSKDPYERLLELQTSDLKELSTNSVLYSRLCIGCRDACTQLVSQDVGAQAETLTKYLNVLIFTLLSLDFYKQDKCGVAIGMLDFAIQELSQGLVTTKQLKKITESRQLKHIVTSKIKEFRQDAKQLRSKFKLMRKPNGTATCNSSSLDSFMQTVFDDFVIPLIMLLRCRFQKTNDKVFFDKVVQDRLELIKLWPQGKSPDCTGTVWVFNGLTITESQASAAEYF</sequence>
<proteinExistence type="predicted"/>
<accession>A0A1G4KES9</accession>
<evidence type="ECO:0000313" key="1">
    <source>
        <dbReference type="EMBL" id="SCV02974.1"/>
    </source>
</evidence>
<name>A0A1G4KES9_9SACH</name>
<dbReference type="AlphaFoldDB" id="A0A1G4KES9"/>
<dbReference type="OrthoDB" id="4031940at2759"/>
<organism evidence="1 2">
    <name type="scientific">Lachancea mirantina</name>
    <dbReference type="NCBI Taxonomy" id="1230905"/>
    <lineage>
        <taxon>Eukaryota</taxon>
        <taxon>Fungi</taxon>
        <taxon>Dikarya</taxon>
        <taxon>Ascomycota</taxon>
        <taxon>Saccharomycotina</taxon>
        <taxon>Saccharomycetes</taxon>
        <taxon>Saccharomycetales</taxon>
        <taxon>Saccharomycetaceae</taxon>
        <taxon>Lachancea</taxon>
    </lineage>
</organism>
<reference evidence="2" key="1">
    <citation type="submission" date="2016-03" db="EMBL/GenBank/DDBJ databases">
        <authorList>
            <person name="Devillers H."/>
        </authorList>
    </citation>
    <scope>NUCLEOTIDE SEQUENCE [LARGE SCALE GENOMIC DNA]</scope>
</reference>
<protein>
    <submittedName>
        <fullName evidence="1">LAMI_0H04478g1_1</fullName>
    </submittedName>
</protein>
<dbReference type="Proteomes" id="UP000191024">
    <property type="component" value="Chromosome H"/>
</dbReference>
<gene>
    <name evidence="1" type="ORF">LAMI_0H04478G</name>
</gene>
<dbReference type="InterPro" id="IPR035278">
    <property type="entry name" value="DUF5355"/>
</dbReference>
<keyword evidence="2" id="KW-1185">Reference proteome</keyword>
<dbReference type="EMBL" id="LT598468">
    <property type="protein sequence ID" value="SCV02974.1"/>
    <property type="molecule type" value="Genomic_DNA"/>
</dbReference>